<dbReference type="PANTHER" id="PTHR15503">
    <property type="entry name" value="LDOC1 RELATED"/>
    <property type="match status" value="1"/>
</dbReference>
<protein>
    <recommendedName>
        <fullName evidence="3">Retroviral aspartyl protease</fullName>
    </recommendedName>
</protein>
<dbReference type="EMBL" id="CP144696">
    <property type="protein sequence ID" value="WVZ12632.1"/>
    <property type="molecule type" value="Genomic_DNA"/>
</dbReference>
<reference evidence="1 2" key="1">
    <citation type="journal article" date="2023" name="Life. Sci Alliance">
        <title>Evolutionary insights into 3D genome organization and epigenetic landscape of Vigna mungo.</title>
        <authorList>
            <person name="Junaid A."/>
            <person name="Singh B."/>
            <person name="Bhatia S."/>
        </authorList>
    </citation>
    <scope>NUCLEOTIDE SEQUENCE [LARGE SCALE GENOMIC DNA]</scope>
    <source>
        <strain evidence="1">Urdbean</strain>
    </source>
</reference>
<proteinExistence type="predicted"/>
<evidence type="ECO:0000313" key="2">
    <source>
        <dbReference type="Proteomes" id="UP001374535"/>
    </source>
</evidence>
<dbReference type="InterPro" id="IPR032567">
    <property type="entry name" value="RTL1-rel"/>
</dbReference>
<evidence type="ECO:0008006" key="3">
    <source>
        <dbReference type="Google" id="ProtNLM"/>
    </source>
</evidence>
<organism evidence="1 2">
    <name type="scientific">Vigna mungo</name>
    <name type="common">Black gram</name>
    <name type="synonym">Phaseolus mungo</name>
    <dbReference type="NCBI Taxonomy" id="3915"/>
    <lineage>
        <taxon>Eukaryota</taxon>
        <taxon>Viridiplantae</taxon>
        <taxon>Streptophyta</taxon>
        <taxon>Embryophyta</taxon>
        <taxon>Tracheophyta</taxon>
        <taxon>Spermatophyta</taxon>
        <taxon>Magnoliopsida</taxon>
        <taxon>eudicotyledons</taxon>
        <taxon>Gunneridae</taxon>
        <taxon>Pentapetalae</taxon>
        <taxon>rosids</taxon>
        <taxon>fabids</taxon>
        <taxon>Fabales</taxon>
        <taxon>Fabaceae</taxon>
        <taxon>Papilionoideae</taxon>
        <taxon>50 kb inversion clade</taxon>
        <taxon>NPAAA clade</taxon>
        <taxon>indigoferoid/millettioid clade</taxon>
        <taxon>Phaseoleae</taxon>
        <taxon>Vigna</taxon>
    </lineage>
</organism>
<dbReference type="SUPFAM" id="SSF50630">
    <property type="entry name" value="Acid proteases"/>
    <property type="match status" value="1"/>
</dbReference>
<evidence type="ECO:0000313" key="1">
    <source>
        <dbReference type="EMBL" id="WVZ12632.1"/>
    </source>
</evidence>
<dbReference type="PANTHER" id="PTHR15503:SF22">
    <property type="entry name" value="TRANSPOSON TY3-I GAG POLYPROTEIN"/>
    <property type="match status" value="1"/>
</dbReference>
<dbReference type="Gene3D" id="2.40.70.10">
    <property type="entry name" value="Acid Proteases"/>
    <property type="match status" value="1"/>
</dbReference>
<dbReference type="InterPro" id="IPR021109">
    <property type="entry name" value="Peptidase_aspartic_dom_sf"/>
</dbReference>
<gene>
    <name evidence="1" type="ORF">V8G54_017162</name>
</gene>
<sequence length="241" mass="27325">MNAKKGLCFKCGEKWGPEHECKLKYYQLVLMEEWGEEESEDGDEEEEEKTELEHKTLQLSLKSKVGLTSHKSFKIWGTIGQRRVLILVDCGATNSFLSRKLVAELDLPIENTPIYTVEVGTGEKVKGRGLCKGVELEMQGVKIKQDFFLFNLGGTEVVLGMNWLADLGDIEANFRNMIIKWGDEGGKKVLKGDPSLSKAQASWKSMIKALHDEGVGYYIAYQQLEDTEEINNYYLMRSRLS</sequence>
<dbReference type="AlphaFoldDB" id="A0AAQ3S007"/>
<keyword evidence="2" id="KW-1185">Reference proteome</keyword>
<dbReference type="Proteomes" id="UP001374535">
    <property type="component" value="Chromosome 5"/>
</dbReference>
<dbReference type="CDD" id="cd00303">
    <property type="entry name" value="retropepsin_like"/>
    <property type="match status" value="1"/>
</dbReference>
<name>A0AAQ3S007_VIGMU</name>
<accession>A0AAQ3S007</accession>
<dbReference type="Pfam" id="PF08284">
    <property type="entry name" value="RVP_2"/>
    <property type="match status" value="1"/>
</dbReference>